<dbReference type="PRINTS" id="PR01874">
    <property type="entry name" value="DNAREPAIRADA"/>
</dbReference>
<evidence type="ECO:0000256" key="9">
    <source>
        <dbReference type="ARBA" id="ARBA00023125"/>
    </source>
</evidence>
<dbReference type="OrthoDB" id="9803906at2"/>
<keyword evidence="7 12" id="KW-0067">ATP-binding</keyword>
<keyword evidence="15" id="KW-1185">Reference proteome</keyword>
<evidence type="ECO:0000313" key="14">
    <source>
        <dbReference type="EMBL" id="OAB35178.1"/>
    </source>
</evidence>
<sequence>MKKKIIYKCTSCGHEHIKWQGSCNDCREWNTLEEEETGDVSGGQKSISKKKNVKVNRLTDTVSQNSDRIITKYNEFNRVMGGGIVKDSITIITAIPGAGKSTLLLQISDDMAKQGLKVLYASGEESDSQIKTRAERVLQDMHKDVWVYSDNSLNNVLGCIDQIDPDVIIIDSIQTFVLDEYPQRPGSPTQTMECANTLLKIAKDAQRPRAIIMVGQMTKDNELAGLRALEHLVDTVLILEGEEGEELKMLFSSKNRYGSSGEIGFFSMGEQGMTAVDNPSEFFMTQREDNDVISGSALTVVKEGTRPIILEIESLVSSTFMPYPSRIAECLKKDHVNTLISIMEQRAGIPLHDKNVVVKTTGGIRLKEQSSNLAAIMSIVSSYKNKGIPNDTVFIADIGLTGELKKVPTLELRIRELERMGFKRVYVALNGLKSTTTFSTIKVIPCKTLSQVINSVFGTSTSKGGHQRAPWDEEE</sequence>
<accession>A0A168EG53</accession>
<dbReference type="InterPro" id="IPR014721">
    <property type="entry name" value="Ribsml_uS5_D2-typ_fold_subgr"/>
</dbReference>
<evidence type="ECO:0000256" key="5">
    <source>
        <dbReference type="ARBA" id="ARBA00022801"/>
    </source>
</evidence>
<dbReference type="SUPFAM" id="SSF54211">
    <property type="entry name" value="Ribosomal protein S5 domain 2-like"/>
    <property type="match status" value="1"/>
</dbReference>
<dbReference type="SMART" id="SM00382">
    <property type="entry name" value="AAA"/>
    <property type="match status" value="1"/>
</dbReference>
<dbReference type="Gene3D" id="3.40.50.300">
    <property type="entry name" value="P-loop containing nucleotide triphosphate hydrolases"/>
    <property type="match status" value="1"/>
</dbReference>
<evidence type="ECO:0000256" key="4">
    <source>
        <dbReference type="ARBA" id="ARBA00022771"/>
    </source>
</evidence>
<dbReference type="NCBIfam" id="TIGR00416">
    <property type="entry name" value="sms"/>
    <property type="match status" value="1"/>
</dbReference>
<keyword evidence="3 12" id="KW-0227">DNA damage</keyword>
<dbReference type="Proteomes" id="UP000076967">
    <property type="component" value="Unassembled WGS sequence"/>
</dbReference>
<dbReference type="InterPro" id="IPR003593">
    <property type="entry name" value="AAA+_ATPase"/>
</dbReference>
<dbReference type="GO" id="GO:0016787">
    <property type="term" value="F:hydrolase activity"/>
    <property type="evidence" value="ECO:0007669"/>
    <property type="project" value="UniProtKB-KW"/>
</dbReference>
<evidence type="ECO:0000259" key="13">
    <source>
        <dbReference type="PROSITE" id="PS50162"/>
    </source>
</evidence>
<dbReference type="Gene3D" id="3.30.230.10">
    <property type="match status" value="1"/>
</dbReference>
<dbReference type="GO" id="GO:0140664">
    <property type="term" value="F:ATP-dependent DNA damage sensor activity"/>
    <property type="evidence" value="ECO:0007669"/>
    <property type="project" value="InterPro"/>
</dbReference>
<dbReference type="Pfam" id="PF18073">
    <property type="entry name" value="Zn_ribbon_LapB"/>
    <property type="match status" value="1"/>
</dbReference>
<dbReference type="EMBL" id="LVJH01000063">
    <property type="protein sequence ID" value="OAB35178.1"/>
    <property type="molecule type" value="Genomic_DNA"/>
</dbReference>
<dbReference type="InterPro" id="IPR027417">
    <property type="entry name" value="P-loop_NTPase"/>
</dbReference>
<keyword evidence="1 12" id="KW-0479">Metal-binding</keyword>
<comment type="caution">
    <text evidence="14">The sequence shown here is derived from an EMBL/GenBank/DDBJ whole genome shotgun (WGS) entry which is preliminary data.</text>
</comment>
<dbReference type="PROSITE" id="PS50162">
    <property type="entry name" value="RECA_2"/>
    <property type="match status" value="1"/>
</dbReference>
<keyword evidence="5" id="KW-0378">Hydrolase</keyword>
<dbReference type="Pfam" id="PF13481">
    <property type="entry name" value="AAA_25"/>
    <property type="match status" value="1"/>
</dbReference>
<evidence type="ECO:0000256" key="6">
    <source>
        <dbReference type="ARBA" id="ARBA00022833"/>
    </source>
</evidence>
<gene>
    <name evidence="14" type="ORF">PGLA_22565</name>
</gene>
<protein>
    <recommendedName>
        <fullName evidence="11 12">DNA repair protein RadA</fullName>
    </recommendedName>
</protein>
<evidence type="ECO:0000256" key="8">
    <source>
        <dbReference type="ARBA" id="ARBA00023016"/>
    </source>
</evidence>
<comment type="similarity">
    <text evidence="12">Belongs to the RecA family. RadA subfamily.</text>
</comment>
<dbReference type="InterPro" id="IPR020568">
    <property type="entry name" value="Ribosomal_Su5_D2-typ_SF"/>
</dbReference>
<dbReference type="SUPFAM" id="SSF52540">
    <property type="entry name" value="P-loop containing nucleoside triphosphate hydrolases"/>
    <property type="match status" value="1"/>
</dbReference>
<dbReference type="GO" id="GO:0000725">
    <property type="term" value="P:recombinational repair"/>
    <property type="evidence" value="ECO:0007669"/>
    <property type="project" value="TreeGrafter"/>
</dbReference>
<organism evidence="14 15">
    <name type="scientific">Paenibacillus glacialis</name>
    <dbReference type="NCBI Taxonomy" id="494026"/>
    <lineage>
        <taxon>Bacteria</taxon>
        <taxon>Bacillati</taxon>
        <taxon>Bacillota</taxon>
        <taxon>Bacilli</taxon>
        <taxon>Bacillales</taxon>
        <taxon>Paenibacillaceae</taxon>
        <taxon>Paenibacillus</taxon>
    </lineage>
</organism>
<dbReference type="InterPro" id="IPR004504">
    <property type="entry name" value="DNA_repair_RadA"/>
</dbReference>
<dbReference type="RefSeq" id="WP_068537379.1">
    <property type="nucleotide sequence ID" value="NZ_LVJH01000063.1"/>
</dbReference>
<dbReference type="GO" id="GO:0008270">
    <property type="term" value="F:zinc ion binding"/>
    <property type="evidence" value="ECO:0007669"/>
    <property type="project" value="UniProtKB-KW"/>
</dbReference>
<dbReference type="AlphaFoldDB" id="A0A168EG53"/>
<keyword evidence="2 12" id="KW-0547">Nucleotide-binding</keyword>
<keyword evidence="4 12" id="KW-0863">Zinc-finger</keyword>
<keyword evidence="9 12" id="KW-0238">DNA-binding</keyword>
<keyword evidence="10 12" id="KW-0234">DNA repair</keyword>
<evidence type="ECO:0000256" key="2">
    <source>
        <dbReference type="ARBA" id="ARBA00022741"/>
    </source>
</evidence>
<dbReference type="GO" id="GO:0003684">
    <property type="term" value="F:damaged DNA binding"/>
    <property type="evidence" value="ECO:0007669"/>
    <property type="project" value="InterPro"/>
</dbReference>
<reference evidence="14 15" key="1">
    <citation type="submission" date="2016-03" db="EMBL/GenBank/DDBJ databases">
        <title>Draft genome sequence of Paenibacillus glacialis DSM 22343.</title>
        <authorList>
            <person name="Shin S.-K."/>
            <person name="Yi H."/>
        </authorList>
    </citation>
    <scope>NUCLEOTIDE SEQUENCE [LARGE SCALE GENOMIC DNA]</scope>
    <source>
        <strain evidence="14 15">DSM 22343</strain>
    </source>
</reference>
<dbReference type="PANTHER" id="PTHR32472:SF10">
    <property type="entry name" value="DNA REPAIR PROTEIN RADA-LIKE PROTEIN"/>
    <property type="match status" value="1"/>
</dbReference>
<dbReference type="InterPro" id="IPR020588">
    <property type="entry name" value="RecA_ATP-bd"/>
</dbReference>
<dbReference type="STRING" id="494026.PGLA_22565"/>
<keyword evidence="8" id="KW-0346">Stress response</keyword>
<evidence type="ECO:0000256" key="7">
    <source>
        <dbReference type="ARBA" id="ARBA00022840"/>
    </source>
</evidence>
<feature type="domain" description="RecA family profile 1" evidence="13">
    <location>
        <begin position="65"/>
        <end position="217"/>
    </location>
</feature>
<dbReference type="InterPro" id="IPR041166">
    <property type="entry name" value="Rubredoxin_2"/>
</dbReference>
<evidence type="ECO:0000313" key="15">
    <source>
        <dbReference type="Proteomes" id="UP000076967"/>
    </source>
</evidence>
<keyword evidence="6 12" id="KW-0862">Zinc</keyword>
<evidence type="ECO:0000256" key="10">
    <source>
        <dbReference type="ARBA" id="ARBA00023204"/>
    </source>
</evidence>
<dbReference type="PANTHER" id="PTHR32472">
    <property type="entry name" value="DNA REPAIR PROTEIN RADA"/>
    <property type="match status" value="1"/>
</dbReference>
<proteinExistence type="inferred from homology"/>
<evidence type="ECO:0000256" key="3">
    <source>
        <dbReference type="ARBA" id="ARBA00022763"/>
    </source>
</evidence>
<dbReference type="GO" id="GO:0005524">
    <property type="term" value="F:ATP binding"/>
    <property type="evidence" value="ECO:0007669"/>
    <property type="project" value="UniProtKB-UniRule"/>
</dbReference>
<evidence type="ECO:0000256" key="12">
    <source>
        <dbReference type="RuleBase" id="RU003555"/>
    </source>
</evidence>
<comment type="function">
    <text evidence="12">DNA-dependent ATPase involved in processing of recombination intermediates, plays a role in repairing DNA breaks. Stimulates the branch migration of RecA-mediated strand transfer reactions, allowing the 3' invading strand to extend heteroduplex DNA faster. Binds ssDNA in the presence of ADP but not other nucleotides, has ATPase activity that is stimulated by ssDNA and various branched DNA structures, but inhibited by SSB. Does not have RecA's homology-searching function.</text>
</comment>
<evidence type="ECO:0000256" key="11">
    <source>
        <dbReference type="NCBIfam" id="TIGR00416"/>
    </source>
</evidence>
<evidence type="ECO:0000256" key="1">
    <source>
        <dbReference type="ARBA" id="ARBA00022723"/>
    </source>
</evidence>
<name>A0A168EG53_9BACL</name>